<evidence type="ECO:0000313" key="5">
    <source>
        <dbReference type="Proteomes" id="UP001595190"/>
    </source>
</evidence>
<dbReference type="EMBL" id="JBHGPK010000021">
    <property type="protein sequence ID" value="MFC2253652.1"/>
    <property type="molecule type" value="Genomic_DNA"/>
</dbReference>
<comment type="caution">
    <text evidence="2">The sequence shown here is derived from an EMBL/GenBank/DDBJ whole genome shotgun (WGS) entry which is preliminary data.</text>
</comment>
<reference evidence="2 4" key="1">
    <citation type="submission" date="2024-07" db="EMBL/GenBank/DDBJ databases">
        <title>Description of Labrys sedimenti sp. nov., isolated from a diclofenac-degrading enrichment culture.</title>
        <authorList>
            <person name="Tancsics A."/>
            <person name="Csepanyi A."/>
        </authorList>
    </citation>
    <scope>NUCLEOTIDE SEQUENCE [LARGE SCALE GENOMIC DNA]</scope>
    <source>
        <strain evidence="2 4">LMG 23578</strain>
    </source>
</reference>
<reference evidence="3 5" key="2">
    <citation type="submission" date="2024-09" db="EMBL/GenBank/DDBJ databases">
        <title>Description of Labrys sedimenti sp. nov., isolated from a diclofenac-degrading enrichment culture, and genome-based reclassification of Labrys portucalensis as a later heterotypic synonym of Labrys neptuniae.</title>
        <authorList>
            <person name="Tancsics A."/>
            <person name="Csepanyi A."/>
        </authorList>
    </citation>
    <scope>NUCLEOTIDE SEQUENCE [LARGE SCALE GENOMIC DNA]</scope>
    <source>
        <strain evidence="3 5">LMG 23412</strain>
    </source>
</reference>
<keyword evidence="1" id="KW-1133">Transmembrane helix</keyword>
<keyword evidence="1" id="KW-0472">Membrane</keyword>
<name>A0ABV3PTJ7_9HYPH</name>
<feature type="transmembrane region" description="Helical" evidence="1">
    <location>
        <begin position="119"/>
        <end position="140"/>
    </location>
</feature>
<dbReference type="InterPro" id="IPR021279">
    <property type="entry name" value="DUF2721"/>
</dbReference>
<evidence type="ECO:0000256" key="1">
    <source>
        <dbReference type="SAM" id="Phobius"/>
    </source>
</evidence>
<feature type="transmembrane region" description="Helical" evidence="1">
    <location>
        <begin position="28"/>
        <end position="47"/>
    </location>
</feature>
<evidence type="ECO:0000313" key="2">
    <source>
        <dbReference type="EMBL" id="MEW9308936.1"/>
    </source>
</evidence>
<protein>
    <submittedName>
        <fullName evidence="2">DUF2721 domain-containing protein</fullName>
    </submittedName>
</protein>
<dbReference type="RefSeq" id="WP_367625796.1">
    <property type="nucleotide sequence ID" value="NZ_JBFNQD010000011.1"/>
</dbReference>
<gene>
    <name evidence="2" type="ORF">ABXS05_25535</name>
    <name evidence="3" type="ORF">ACETRX_28750</name>
</gene>
<dbReference type="Proteomes" id="UP001595190">
    <property type="component" value="Unassembled WGS sequence"/>
</dbReference>
<keyword evidence="4" id="KW-1185">Reference proteome</keyword>
<proteinExistence type="predicted"/>
<sequence>MSSDFYIWLSDAALRITSVRFSLIAPQALAPAFLLLAVAAFLTLLMNRLWRVSDRIRELEEKKLAHLDGQDRALLAKWLARRGRLLYRGIRSIVAAGICVATVILIVFFNALVGMQREWGASLLFVISIVLFAHALICLFREINVAIKDFDRRYRHSAFFES</sequence>
<keyword evidence="1" id="KW-0812">Transmembrane</keyword>
<organism evidence="2 4">
    <name type="scientific">Labrys neptuniae</name>
    <dbReference type="NCBI Taxonomy" id="376174"/>
    <lineage>
        <taxon>Bacteria</taxon>
        <taxon>Pseudomonadati</taxon>
        <taxon>Pseudomonadota</taxon>
        <taxon>Alphaproteobacteria</taxon>
        <taxon>Hyphomicrobiales</taxon>
        <taxon>Xanthobacteraceae</taxon>
        <taxon>Labrys</taxon>
    </lineage>
</organism>
<dbReference type="EMBL" id="JBFNQD010000011">
    <property type="protein sequence ID" value="MEW9308936.1"/>
    <property type="molecule type" value="Genomic_DNA"/>
</dbReference>
<dbReference type="Pfam" id="PF11026">
    <property type="entry name" value="DUF2721"/>
    <property type="match status" value="1"/>
</dbReference>
<dbReference type="Proteomes" id="UP001555786">
    <property type="component" value="Unassembled WGS sequence"/>
</dbReference>
<evidence type="ECO:0000313" key="3">
    <source>
        <dbReference type="EMBL" id="MFC2253652.1"/>
    </source>
</evidence>
<accession>A0ABV3PTJ7</accession>
<feature type="transmembrane region" description="Helical" evidence="1">
    <location>
        <begin position="90"/>
        <end position="113"/>
    </location>
</feature>
<evidence type="ECO:0000313" key="4">
    <source>
        <dbReference type="Proteomes" id="UP001555786"/>
    </source>
</evidence>